<evidence type="ECO:0000256" key="2">
    <source>
        <dbReference type="ARBA" id="ARBA00029447"/>
    </source>
</evidence>
<evidence type="ECO:0000313" key="8">
    <source>
        <dbReference type="Proteomes" id="UP000480684"/>
    </source>
</evidence>
<dbReference type="Pfam" id="PF00015">
    <property type="entry name" value="MCPsignal"/>
    <property type="match status" value="1"/>
</dbReference>
<proteinExistence type="inferred from homology"/>
<feature type="transmembrane region" description="Helical" evidence="4">
    <location>
        <begin position="191"/>
        <end position="211"/>
    </location>
</feature>
<keyword evidence="8" id="KW-1185">Reference proteome</keyword>
<evidence type="ECO:0000313" key="7">
    <source>
        <dbReference type="EMBL" id="NFV78689.1"/>
    </source>
</evidence>
<comment type="similarity">
    <text evidence="2">Belongs to the methyl-accepting chemotaxis (MCP) protein family.</text>
</comment>
<evidence type="ECO:0000259" key="5">
    <source>
        <dbReference type="PROSITE" id="PS50111"/>
    </source>
</evidence>
<dbReference type="PROSITE" id="PS50885">
    <property type="entry name" value="HAMP"/>
    <property type="match status" value="1"/>
</dbReference>
<dbReference type="PANTHER" id="PTHR32089">
    <property type="entry name" value="METHYL-ACCEPTING CHEMOTAXIS PROTEIN MCPB"/>
    <property type="match status" value="1"/>
</dbReference>
<dbReference type="Proteomes" id="UP000480684">
    <property type="component" value="Unassembled WGS sequence"/>
</dbReference>
<feature type="domain" description="HAMP" evidence="6">
    <location>
        <begin position="212"/>
        <end position="265"/>
    </location>
</feature>
<dbReference type="SMART" id="SM00283">
    <property type="entry name" value="MA"/>
    <property type="match status" value="1"/>
</dbReference>
<sequence>MLSLSISGRLRAGFAVMLSLIAGLAAVSWNLADAAHDGIDRAMAGTDVAADAQTVDRNLLVLRHEVNALVTAGKDGNSASVAQVRAALSRNLNELEQHEHDTPDMAALKTALTAYNAALDKMLALADGVDEAPPAASGEDDRVRLGELTEALARAGNAAAMAAERIRRHNDEEAASIVTATQTEIEQVSRLVVATVVVATLLALAVAAVLARSIVRPLRLMTHAMGDLARGNLFVDIPSWQRRDEIGALAEAMAVFKENGLGLEKLRRDQEAAKLRAQEERTQVLAEMVRVFEHNVGGVLSQMGAATEQLRGVASTMTAQAGEVGNHADTVANVAAETNAGIQTVAAAAEQLASSVREITRQVSEAARIAGAAVEQMSVVSGTAAELADAAAGIGAVIGLISDIAAQTNLLALNATIEAARAGEAGKGFAVVAGEVKSLAAQTARATNDISGKVRHIQGAAAGMGGALDGIRRTIHDISGITQGIAAAIEEQDAATAEIARTVEHVAHGAQEVTASIAVVGDATAGTARTAGDVLSAANDLTDNSSRLNAAVDDFLGVVRAA</sequence>
<gene>
    <name evidence="7" type="ORF">G4223_00980</name>
</gene>
<reference evidence="7 8" key="1">
    <citation type="submission" date="2020-02" db="EMBL/GenBank/DDBJ databases">
        <authorList>
            <person name="Dziuba M."/>
            <person name="Kuznetsov B."/>
            <person name="Mardanov A."/>
            <person name="Ravin N."/>
            <person name="Grouzdev D."/>
        </authorList>
    </citation>
    <scope>NUCLEOTIDE SEQUENCE [LARGE SCALE GENOMIC DNA]</scope>
    <source>
        <strain evidence="7 8">SpK</strain>
    </source>
</reference>
<dbReference type="EMBL" id="JAAIYP010000004">
    <property type="protein sequence ID" value="NFV78689.1"/>
    <property type="molecule type" value="Genomic_DNA"/>
</dbReference>
<dbReference type="PRINTS" id="PR00260">
    <property type="entry name" value="CHEMTRNSDUCR"/>
</dbReference>
<dbReference type="CDD" id="cd06225">
    <property type="entry name" value="HAMP"/>
    <property type="match status" value="1"/>
</dbReference>
<keyword evidence="1 3" id="KW-0807">Transducer</keyword>
<dbReference type="GO" id="GO:0016020">
    <property type="term" value="C:membrane"/>
    <property type="evidence" value="ECO:0007669"/>
    <property type="project" value="InterPro"/>
</dbReference>
<comment type="caution">
    <text evidence="7">The sequence shown here is derived from an EMBL/GenBank/DDBJ whole genome shotgun (WGS) entry which is preliminary data.</text>
</comment>
<dbReference type="InterPro" id="IPR004089">
    <property type="entry name" value="MCPsignal_dom"/>
</dbReference>
<keyword evidence="4" id="KW-0812">Transmembrane</keyword>
<name>A0A7C9UTK1_9PROT</name>
<dbReference type="InterPro" id="IPR004090">
    <property type="entry name" value="Chemotax_Me-accpt_rcpt"/>
</dbReference>
<protein>
    <submittedName>
        <fullName evidence="7">HAMP domain-containing protein</fullName>
    </submittedName>
</protein>
<dbReference type="SMART" id="SM00304">
    <property type="entry name" value="HAMP"/>
    <property type="match status" value="1"/>
</dbReference>
<dbReference type="RefSeq" id="WP_163673850.1">
    <property type="nucleotide sequence ID" value="NZ_JAAIYP010000004.1"/>
</dbReference>
<dbReference type="GO" id="GO:0006935">
    <property type="term" value="P:chemotaxis"/>
    <property type="evidence" value="ECO:0007669"/>
    <property type="project" value="InterPro"/>
</dbReference>
<keyword evidence="4" id="KW-1133">Transmembrane helix</keyword>
<dbReference type="Gene3D" id="6.10.340.10">
    <property type="match status" value="1"/>
</dbReference>
<dbReference type="PROSITE" id="PS50111">
    <property type="entry name" value="CHEMOTAXIS_TRANSDUC_2"/>
    <property type="match status" value="1"/>
</dbReference>
<dbReference type="GO" id="GO:0004888">
    <property type="term" value="F:transmembrane signaling receptor activity"/>
    <property type="evidence" value="ECO:0007669"/>
    <property type="project" value="InterPro"/>
</dbReference>
<evidence type="ECO:0000259" key="6">
    <source>
        <dbReference type="PROSITE" id="PS50885"/>
    </source>
</evidence>
<dbReference type="GO" id="GO:0007165">
    <property type="term" value="P:signal transduction"/>
    <property type="evidence" value="ECO:0007669"/>
    <property type="project" value="UniProtKB-KW"/>
</dbReference>
<feature type="domain" description="Methyl-accepting transducer" evidence="5">
    <location>
        <begin position="306"/>
        <end position="542"/>
    </location>
</feature>
<dbReference type="Gene3D" id="1.10.287.950">
    <property type="entry name" value="Methyl-accepting chemotaxis protein"/>
    <property type="match status" value="1"/>
</dbReference>
<dbReference type="InterPro" id="IPR003660">
    <property type="entry name" value="HAMP_dom"/>
</dbReference>
<dbReference type="Pfam" id="PF00672">
    <property type="entry name" value="HAMP"/>
    <property type="match status" value="1"/>
</dbReference>
<dbReference type="PANTHER" id="PTHR32089:SF112">
    <property type="entry name" value="LYSOZYME-LIKE PROTEIN-RELATED"/>
    <property type="match status" value="1"/>
</dbReference>
<keyword evidence="4" id="KW-0472">Membrane</keyword>
<dbReference type="SUPFAM" id="SSF58104">
    <property type="entry name" value="Methyl-accepting chemotaxis protein (MCP) signaling domain"/>
    <property type="match status" value="1"/>
</dbReference>
<evidence type="ECO:0000256" key="3">
    <source>
        <dbReference type="PROSITE-ProRule" id="PRU00284"/>
    </source>
</evidence>
<evidence type="ECO:0000256" key="4">
    <source>
        <dbReference type="SAM" id="Phobius"/>
    </source>
</evidence>
<accession>A0A7C9UTK1</accession>
<evidence type="ECO:0000256" key="1">
    <source>
        <dbReference type="ARBA" id="ARBA00023224"/>
    </source>
</evidence>
<dbReference type="AlphaFoldDB" id="A0A7C9UTK1"/>
<organism evidence="7 8">
    <name type="scientific">Magnetospirillum aberrantis SpK</name>
    <dbReference type="NCBI Taxonomy" id="908842"/>
    <lineage>
        <taxon>Bacteria</taxon>
        <taxon>Pseudomonadati</taxon>
        <taxon>Pseudomonadota</taxon>
        <taxon>Alphaproteobacteria</taxon>
        <taxon>Rhodospirillales</taxon>
        <taxon>Rhodospirillaceae</taxon>
        <taxon>Magnetospirillum</taxon>
    </lineage>
</organism>